<dbReference type="AlphaFoldDB" id="A0A5M6A5E4"/>
<feature type="domain" description="PA14" evidence="4">
    <location>
        <begin position="417"/>
        <end position="555"/>
    </location>
</feature>
<dbReference type="InterPro" id="IPR026891">
    <property type="entry name" value="Fn3-like"/>
</dbReference>
<dbReference type="Gene3D" id="2.60.40.10">
    <property type="entry name" value="Immunoglobulins"/>
    <property type="match status" value="1"/>
</dbReference>
<dbReference type="InterPro" id="IPR011658">
    <property type="entry name" value="PA14_dom"/>
</dbReference>
<dbReference type="Pfam" id="PF00933">
    <property type="entry name" value="Glyco_hydro_3"/>
    <property type="match status" value="1"/>
</dbReference>
<dbReference type="InterPro" id="IPR013783">
    <property type="entry name" value="Ig-like_fold"/>
</dbReference>
<dbReference type="InterPro" id="IPR002772">
    <property type="entry name" value="Glyco_hydro_3_C"/>
</dbReference>
<feature type="chain" id="PRO_5024382894" evidence="3">
    <location>
        <begin position="22"/>
        <end position="824"/>
    </location>
</feature>
<organism evidence="5 6">
    <name type="scientific">Bacteroides cellulosilyticus</name>
    <dbReference type="NCBI Taxonomy" id="246787"/>
    <lineage>
        <taxon>Bacteria</taxon>
        <taxon>Pseudomonadati</taxon>
        <taxon>Bacteroidota</taxon>
        <taxon>Bacteroidia</taxon>
        <taxon>Bacteroidales</taxon>
        <taxon>Bacteroidaceae</taxon>
        <taxon>Bacteroides</taxon>
    </lineage>
</organism>
<gene>
    <name evidence="5" type="ORF">F2Y86_18090</name>
</gene>
<dbReference type="FunFam" id="2.60.40.10:FF:000495">
    <property type="entry name" value="Periplasmic beta-glucosidase"/>
    <property type="match status" value="1"/>
</dbReference>
<dbReference type="InterPro" id="IPR001764">
    <property type="entry name" value="Glyco_hydro_3_N"/>
</dbReference>
<dbReference type="GO" id="GO:0005975">
    <property type="term" value="P:carbohydrate metabolic process"/>
    <property type="evidence" value="ECO:0007669"/>
    <property type="project" value="InterPro"/>
</dbReference>
<evidence type="ECO:0000259" key="4">
    <source>
        <dbReference type="PROSITE" id="PS51820"/>
    </source>
</evidence>
<feature type="signal peptide" evidence="3">
    <location>
        <begin position="1"/>
        <end position="21"/>
    </location>
</feature>
<dbReference type="Gene3D" id="2.60.120.260">
    <property type="entry name" value="Galactose-binding domain-like"/>
    <property type="match status" value="1"/>
</dbReference>
<protein>
    <submittedName>
        <fullName evidence="5">Beta-glucosidase</fullName>
    </submittedName>
</protein>
<dbReference type="SUPFAM" id="SSF51445">
    <property type="entry name" value="(Trans)glycosidases"/>
    <property type="match status" value="1"/>
</dbReference>
<comment type="caution">
    <text evidence="5">The sequence shown here is derived from an EMBL/GenBank/DDBJ whole genome shotgun (WGS) entry which is preliminary data.</text>
</comment>
<proteinExistence type="inferred from homology"/>
<comment type="similarity">
    <text evidence="1">Belongs to the glycosyl hydrolase 3 family.</text>
</comment>
<sequence>MNTKKLCAALLLASGFLTVSAQKWYTPDIDPKVEELLKQMTVEEKLSYVGGVDWMYTRNIDRLGINRMKMTDGPQGLGTHGKSTAYPATVMLAATWNENLAYEYGKALGRDCKARGINILLGPAVNIYRAAMCGRNFEYMGEDPYLAGRTAVGYIKGVQDQGVMATVKHFIANNSDYDRNNISNDIDERTLHEIYLPAFKAAVQEAEVGAVMTSYNLVNGIWTTEAPWLLKGVLRGQWGFNGVIMSDWGSTHHCVPAVKGGLDLEMAGGEKMNPKDLAYYLKTGVISMDMIDEKVRHILRVLIAFGFKDGTKVDNSIPLDDPESVATALKVAQEGIVLLKNEKNVLPINPKSTKHIVVVGKNANGYVRGGGSGNVTPFHYVGAFDGIREVGENYGVKVEYVDEMDFMPEIMYTNEKLQEKGLHAEYFTNQHLEGKPLLERTEQKVNYSWSGGTSIEGMSKEHYSVRWSGIVRPAETAEYEFLAGGDDGYRMYINDELVADEWKVGGFRTSTIARTLQAGVNYRIRFEYFQEGGGAAASFTWKRKNETRDLFIEHLNKADMIVACFGHSSDSEAEGGDRSFFLPEADSQLIARIAKCKKPIIGVVNAGGNIGMQSWEPSLKGLLWGWYAGQEGGHAIADVLFGKVNPSGKLPMTFEKKWEDNPAYNSYHDPDGDKHVKYTEGIYIGYRGYDKLGRDVQYPFGYGLSYTSFKLSDMVASAPNADGSVKVTCKLTNTGKRDGAQVIQAYVGRDKSGIVDRPEKELKKFEKVFLKTGETKTVTMTLPKDAFTYYSTIDKQFVTDPGIYNIMLGFSSREIKGQKSIQIH</sequence>
<dbReference type="Proteomes" id="UP000325055">
    <property type="component" value="Unassembled WGS sequence"/>
</dbReference>
<dbReference type="SMART" id="SM00758">
    <property type="entry name" value="PA14"/>
    <property type="match status" value="1"/>
</dbReference>
<dbReference type="PROSITE" id="PS51820">
    <property type="entry name" value="PA14"/>
    <property type="match status" value="1"/>
</dbReference>
<dbReference type="InterPro" id="IPR036881">
    <property type="entry name" value="Glyco_hydro_3_C_sf"/>
</dbReference>
<dbReference type="Pfam" id="PF01915">
    <property type="entry name" value="Glyco_hydro_3_C"/>
    <property type="match status" value="1"/>
</dbReference>
<dbReference type="InterPro" id="IPR037524">
    <property type="entry name" value="PA14/GLEYA"/>
</dbReference>
<dbReference type="EMBL" id="VVYW01000016">
    <property type="protein sequence ID" value="KAA5406176.1"/>
    <property type="molecule type" value="Genomic_DNA"/>
</dbReference>
<dbReference type="PANTHER" id="PTHR42715:SF10">
    <property type="entry name" value="BETA-GLUCOSIDASE"/>
    <property type="match status" value="1"/>
</dbReference>
<accession>A0A5M6A5E4</accession>
<dbReference type="InterPro" id="IPR036962">
    <property type="entry name" value="Glyco_hydro_3_N_sf"/>
</dbReference>
<name>A0A5M6A5E4_9BACE</name>
<dbReference type="SUPFAM" id="SSF52279">
    <property type="entry name" value="Beta-D-glucan exohydrolase, C-terminal domain"/>
    <property type="match status" value="1"/>
</dbReference>
<evidence type="ECO:0000256" key="1">
    <source>
        <dbReference type="ARBA" id="ARBA00005336"/>
    </source>
</evidence>
<dbReference type="InterPro" id="IPR017853">
    <property type="entry name" value="GH"/>
</dbReference>
<dbReference type="RefSeq" id="WP_149950198.1">
    <property type="nucleotide sequence ID" value="NZ_RCXI01000017.1"/>
</dbReference>
<dbReference type="GO" id="GO:0008422">
    <property type="term" value="F:beta-glucosidase activity"/>
    <property type="evidence" value="ECO:0007669"/>
    <property type="project" value="UniProtKB-ARBA"/>
</dbReference>
<keyword evidence="2" id="KW-0378">Hydrolase</keyword>
<dbReference type="Pfam" id="PF14310">
    <property type="entry name" value="Fn3-like"/>
    <property type="match status" value="1"/>
</dbReference>
<dbReference type="SMART" id="SM01217">
    <property type="entry name" value="Fn3_like"/>
    <property type="match status" value="1"/>
</dbReference>
<evidence type="ECO:0000313" key="5">
    <source>
        <dbReference type="EMBL" id="KAA5406176.1"/>
    </source>
</evidence>
<dbReference type="Gene3D" id="3.20.20.300">
    <property type="entry name" value="Glycoside hydrolase, family 3, N-terminal domain"/>
    <property type="match status" value="1"/>
</dbReference>
<reference evidence="5 6" key="1">
    <citation type="journal article" date="2019" name="Nat. Med.">
        <title>A library of human gut bacterial isolates paired with longitudinal multiomics data enables mechanistic microbiome research.</title>
        <authorList>
            <person name="Poyet M."/>
            <person name="Groussin M."/>
            <person name="Gibbons S.M."/>
            <person name="Avila-Pacheco J."/>
            <person name="Jiang X."/>
            <person name="Kearney S.M."/>
            <person name="Perrotta A.R."/>
            <person name="Berdy B."/>
            <person name="Zhao S."/>
            <person name="Lieberman T.D."/>
            <person name="Swanson P.K."/>
            <person name="Smith M."/>
            <person name="Roesemann S."/>
            <person name="Alexander J.E."/>
            <person name="Rich S.A."/>
            <person name="Livny J."/>
            <person name="Vlamakis H."/>
            <person name="Clish C."/>
            <person name="Bullock K."/>
            <person name="Deik A."/>
            <person name="Scott J."/>
            <person name="Pierce K.A."/>
            <person name="Xavier R.J."/>
            <person name="Alm E.J."/>
        </authorList>
    </citation>
    <scope>NUCLEOTIDE SEQUENCE [LARGE SCALE GENOMIC DNA]</scope>
    <source>
        <strain evidence="5 6">BIOML-A7</strain>
    </source>
</reference>
<dbReference type="PRINTS" id="PR00133">
    <property type="entry name" value="GLHYDRLASE3"/>
</dbReference>
<dbReference type="Pfam" id="PF07691">
    <property type="entry name" value="PA14"/>
    <property type="match status" value="1"/>
</dbReference>
<keyword evidence="3" id="KW-0732">Signal</keyword>
<dbReference type="Gene3D" id="3.40.50.1700">
    <property type="entry name" value="Glycoside hydrolase family 3 C-terminal domain"/>
    <property type="match status" value="1"/>
</dbReference>
<evidence type="ECO:0000256" key="2">
    <source>
        <dbReference type="ARBA" id="ARBA00022801"/>
    </source>
</evidence>
<dbReference type="PANTHER" id="PTHR42715">
    <property type="entry name" value="BETA-GLUCOSIDASE"/>
    <property type="match status" value="1"/>
</dbReference>
<dbReference type="InterPro" id="IPR050288">
    <property type="entry name" value="Cellulose_deg_GH3"/>
</dbReference>
<evidence type="ECO:0000313" key="6">
    <source>
        <dbReference type="Proteomes" id="UP000325055"/>
    </source>
</evidence>
<evidence type="ECO:0000256" key="3">
    <source>
        <dbReference type="SAM" id="SignalP"/>
    </source>
</evidence>